<dbReference type="GO" id="GO:0051539">
    <property type="term" value="F:4 iron, 4 sulfur cluster binding"/>
    <property type="evidence" value="ECO:0007669"/>
    <property type="project" value="UniProtKB-KW"/>
</dbReference>
<keyword evidence="3" id="KW-0479">Metal-binding</keyword>
<dbReference type="PANTHER" id="PTHR47153">
    <property type="entry name" value="LACTATE UTILIZATION PROTEIN B"/>
    <property type="match status" value="1"/>
</dbReference>
<dbReference type="InterPro" id="IPR003741">
    <property type="entry name" value="LUD_dom"/>
</dbReference>
<dbReference type="GO" id="GO:0046872">
    <property type="term" value="F:metal ion binding"/>
    <property type="evidence" value="ECO:0007669"/>
    <property type="project" value="UniProtKB-KW"/>
</dbReference>
<keyword evidence="5" id="KW-0249">Electron transport</keyword>
<keyword evidence="10" id="KW-1185">Reference proteome</keyword>
<evidence type="ECO:0000256" key="7">
    <source>
        <dbReference type="ARBA" id="ARBA00023014"/>
    </source>
</evidence>
<dbReference type="InterPro" id="IPR004452">
    <property type="entry name" value="LutB/LldF"/>
</dbReference>
<evidence type="ECO:0000256" key="5">
    <source>
        <dbReference type="ARBA" id="ARBA00022982"/>
    </source>
</evidence>
<keyword evidence="2" id="KW-0004">4Fe-4S</keyword>
<organism evidence="9 10">
    <name type="scientific">Alteribacillus iranensis</name>
    <dbReference type="NCBI Taxonomy" id="930128"/>
    <lineage>
        <taxon>Bacteria</taxon>
        <taxon>Bacillati</taxon>
        <taxon>Bacillota</taxon>
        <taxon>Bacilli</taxon>
        <taxon>Bacillales</taxon>
        <taxon>Bacillaceae</taxon>
        <taxon>Alteribacillus</taxon>
    </lineage>
</organism>
<accession>A0A1I2CPC5</accession>
<proteinExistence type="predicted"/>
<dbReference type="PANTHER" id="PTHR47153:SF2">
    <property type="entry name" value="LACTATE UTILIZATION PROTEIN B"/>
    <property type="match status" value="1"/>
</dbReference>
<protein>
    <submittedName>
        <fullName evidence="9">L-lactate dehydrogenase complex protein LldF</fullName>
    </submittedName>
</protein>
<dbReference type="InterPro" id="IPR024185">
    <property type="entry name" value="FTHF_cligase-like_sf"/>
</dbReference>
<gene>
    <name evidence="9" type="ORF">SAMN05192532_103114</name>
</gene>
<dbReference type="NCBIfam" id="TIGR00273">
    <property type="entry name" value="LutB/LldF family L-lactate oxidation iron-sulfur protein"/>
    <property type="match status" value="1"/>
</dbReference>
<dbReference type="RefSeq" id="WP_091660167.1">
    <property type="nucleotide sequence ID" value="NZ_FONT01000003.1"/>
</dbReference>
<keyword evidence="4" id="KW-0677">Repeat</keyword>
<evidence type="ECO:0000256" key="1">
    <source>
        <dbReference type="ARBA" id="ARBA00022448"/>
    </source>
</evidence>
<dbReference type="Gene3D" id="3.40.50.10420">
    <property type="entry name" value="NagB/RpiA/CoA transferase-like"/>
    <property type="match status" value="1"/>
</dbReference>
<dbReference type="Gene3D" id="1.10.1060.10">
    <property type="entry name" value="Alpha-helical ferredoxin"/>
    <property type="match status" value="1"/>
</dbReference>
<keyword evidence="7" id="KW-0411">Iron-sulfur</keyword>
<dbReference type="EMBL" id="FONT01000003">
    <property type="protein sequence ID" value="SFE69992.1"/>
    <property type="molecule type" value="Genomic_DNA"/>
</dbReference>
<dbReference type="OrthoDB" id="9782337at2"/>
<dbReference type="SUPFAM" id="SSF46548">
    <property type="entry name" value="alpha-helical ferredoxin"/>
    <property type="match status" value="1"/>
</dbReference>
<dbReference type="GO" id="GO:0006089">
    <property type="term" value="P:lactate metabolic process"/>
    <property type="evidence" value="ECO:0007669"/>
    <property type="project" value="InterPro"/>
</dbReference>
<dbReference type="AlphaFoldDB" id="A0A1I2CPC5"/>
<sequence length="467" mass="52109">MAHDISFDQRVDQAVHDTSLQEAVHLTQDRLRTGRIKAAGELDNVDEWRQMASDIRSHTIENLDSYLEQFADNVEANGGHIHIAVDDKEAVTVVNRILKEVNAQSVVKSKSMVAEEIHLNESLEASGVKVTETDLGEYIIQLADEKPSHIIAPAIHKTRKQVTELFSKEAGYQLSEEAEELCDFARGKLRQEFLQADVGISGCNFAVAESGSVVLVENEGNIRLTTSLPKTHIVLMGMERIVPGWKELDVVLSMLPRSATGQRLTTYVTAVNSARQPLDVDGPENLHVVIIDNGRSDILGTAYEEVLKCIRCGACINVCPIYRHIGGHAYGSVYNGPIGAVLSPLLDDYEETKELPFASSLCGACTDVCPVKIPLHELLIEHRKDEVDKGFAGKREGMTFDMFGKMTTKPWLYAKGVKWAHAATKPFSEEDEITKGPSLLREWTNSKSMKRPPNMSFREWWERERKE</sequence>
<dbReference type="STRING" id="930128.SAMN05192532_103114"/>
<evidence type="ECO:0000256" key="6">
    <source>
        <dbReference type="ARBA" id="ARBA00023004"/>
    </source>
</evidence>
<dbReference type="Pfam" id="PF02589">
    <property type="entry name" value="LUD_dom"/>
    <property type="match status" value="1"/>
</dbReference>
<dbReference type="Pfam" id="PF13183">
    <property type="entry name" value="Fer4_8"/>
    <property type="match status" value="1"/>
</dbReference>
<dbReference type="InterPro" id="IPR009051">
    <property type="entry name" value="Helical_ferredxn"/>
</dbReference>
<dbReference type="InterPro" id="IPR037171">
    <property type="entry name" value="NagB/RpiA_transferase-like"/>
</dbReference>
<dbReference type="SUPFAM" id="SSF100950">
    <property type="entry name" value="NagB/RpiA/CoA transferase-like"/>
    <property type="match status" value="1"/>
</dbReference>
<dbReference type="PROSITE" id="PS51379">
    <property type="entry name" value="4FE4S_FER_2"/>
    <property type="match status" value="1"/>
</dbReference>
<keyword evidence="6" id="KW-0408">Iron</keyword>
<dbReference type="InterPro" id="IPR017896">
    <property type="entry name" value="4Fe4S_Fe-S-bd"/>
</dbReference>
<reference evidence="9 10" key="1">
    <citation type="submission" date="2016-10" db="EMBL/GenBank/DDBJ databases">
        <authorList>
            <person name="de Groot N.N."/>
        </authorList>
    </citation>
    <scope>NUCLEOTIDE SEQUENCE [LARGE SCALE GENOMIC DNA]</scope>
    <source>
        <strain evidence="9 10">DSM 23995</strain>
    </source>
</reference>
<evidence type="ECO:0000313" key="9">
    <source>
        <dbReference type="EMBL" id="SFE69992.1"/>
    </source>
</evidence>
<evidence type="ECO:0000256" key="4">
    <source>
        <dbReference type="ARBA" id="ARBA00022737"/>
    </source>
</evidence>
<name>A0A1I2CPC5_9BACI</name>
<evidence type="ECO:0000259" key="8">
    <source>
        <dbReference type="PROSITE" id="PS51379"/>
    </source>
</evidence>
<dbReference type="InterPro" id="IPR017900">
    <property type="entry name" value="4Fe4S_Fe_S_CS"/>
</dbReference>
<evidence type="ECO:0000256" key="3">
    <source>
        <dbReference type="ARBA" id="ARBA00022723"/>
    </source>
</evidence>
<feature type="domain" description="4Fe-4S ferredoxin-type" evidence="8">
    <location>
        <begin position="300"/>
        <end position="320"/>
    </location>
</feature>
<keyword evidence="1" id="KW-0813">Transport</keyword>
<dbReference type="Proteomes" id="UP000199516">
    <property type="component" value="Unassembled WGS sequence"/>
</dbReference>
<evidence type="ECO:0000313" key="10">
    <source>
        <dbReference type="Proteomes" id="UP000199516"/>
    </source>
</evidence>
<dbReference type="PROSITE" id="PS00198">
    <property type="entry name" value="4FE4S_FER_1"/>
    <property type="match status" value="1"/>
</dbReference>
<evidence type="ECO:0000256" key="2">
    <source>
        <dbReference type="ARBA" id="ARBA00022485"/>
    </source>
</evidence>